<dbReference type="OrthoDB" id="9807829at2"/>
<dbReference type="InterPro" id="IPR006224">
    <property type="entry name" value="PsdUridine_synth_RluA-like_CS"/>
</dbReference>
<dbReference type="InterPro" id="IPR006145">
    <property type="entry name" value="PsdUridine_synth_RsuA/RluA"/>
</dbReference>
<dbReference type="GO" id="GO:0009982">
    <property type="term" value="F:pseudouridine synthase activity"/>
    <property type="evidence" value="ECO:0007669"/>
    <property type="project" value="InterPro"/>
</dbReference>
<dbReference type="PANTHER" id="PTHR21600:SF84">
    <property type="entry name" value="PSEUDOURIDINE SYNTHASE RSUA_RLUA-LIKE DOMAIN-CONTAINING PROTEIN"/>
    <property type="match status" value="1"/>
</dbReference>
<dbReference type="AlphaFoldDB" id="A0A1I0U052"/>
<dbReference type="GO" id="GO:0140098">
    <property type="term" value="F:catalytic activity, acting on RNA"/>
    <property type="evidence" value="ECO:0007669"/>
    <property type="project" value="UniProtKB-ARBA"/>
</dbReference>
<dbReference type="Proteomes" id="UP000182054">
    <property type="component" value="Unassembled WGS sequence"/>
</dbReference>
<organism evidence="6 7">
    <name type="scientific">Rhodococcoides kroppenstedtii</name>
    <dbReference type="NCBI Taxonomy" id="293050"/>
    <lineage>
        <taxon>Bacteria</taxon>
        <taxon>Bacillati</taxon>
        <taxon>Actinomycetota</taxon>
        <taxon>Actinomycetes</taxon>
        <taxon>Mycobacteriales</taxon>
        <taxon>Nocardiaceae</taxon>
        <taxon>Rhodococcoides</taxon>
    </lineage>
</organism>
<dbReference type="Pfam" id="PF00849">
    <property type="entry name" value="PseudoU_synth_2"/>
    <property type="match status" value="1"/>
</dbReference>
<dbReference type="GO" id="GO:0003723">
    <property type="term" value="F:RNA binding"/>
    <property type="evidence" value="ECO:0007669"/>
    <property type="project" value="InterPro"/>
</dbReference>
<proteinExistence type="predicted"/>
<gene>
    <name evidence="6" type="ORF">SAMN05444374_111113</name>
</gene>
<feature type="region of interest" description="Disordered" evidence="4">
    <location>
        <begin position="284"/>
        <end position="306"/>
    </location>
</feature>
<dbReference type="GeneID" id="85486686"/>
<reference evidence="6 7" key="1">
    <citation type="submission" date="2016-10" db="EMBL/GenBank/DDBJ databases">
        <authorList>
            <person name="de Groot N.N."/>
        </authorList>
    </citation>
    <scope>NUCLEOTIDE SEQUENCE [LARGE SCALE GENOMIC DNA]</scope>
    <source>
        <strain evidence="6 7">DSM 44908</strain>
    </source>
</reference>
<comment type="catalytic activity">
    <reaction evidence="1">
        <text>a uridine in RNA = a pseudouridine in RNA</text>
        <dbReference type="Rhea" id="RHEA:48348"/>
        <dbReference type="Rhea" id="RHEA-COMP:12068"/>
        <dbReference type="Rhea" id="RHEA-COMP:12069"/>
        <dbReference type="ChEBI" id="CHEBI:65314"/>
        <dbReference type="ChEBI" id="CHEBI:65315"/>
    </reaction>
</comment>
<evidence type="ECO:0000256" key="3">
    <source>
        <dbReference type="ARBA" id="ARBA00033164"/>
    </source>
</evidence>
<evidence type="ECO:0000256" key="4">
    <source>
        <dbReference type="SAM" id="MobiDB-lite"/>
    </source>
</evidence>
<accession>A0A1I0U052</accession>
<dbReference type="Gene3D" id="3.30.2350.10">
    <property type="entry name" value="Pseudouridine synthase"/>
    <property type="match status" value="1"/>
</dbReference>
<evidence type="ECO:0000256" key="1">
    <source>
        <dbReference type="ARBA" id="ARBA00000073"/>
    </source>
</evidence>
<protein>
    <recommendedName>
        <fullName evidence="2">RNA pseudouridylate synthase</fullName>
    </recommendedName>
    <alternativeName>
        <fullName evidence="3">RNA-uridine isomerase</fullName>
    </alternativeName>
</protein>
<dbReference type="InterPro" id="IPR050188">
    <property type="entry name" value="RluA_PseudoU_synthase"/>
</dbReference>
<name>A0A1I0U052_9NOCA</name>
<feature type="domain" description="Pseudouridine synthase RsuA/RluA-like" evidence="5">
    <location>
        <begin position="96"/>
        <end position="240"/>
    </location>
</feature>
<evidence type="ECO:0000259" key="5">
    <source>
        <dbReference type="Pfam" id="PF00849"/>
    </source>
</evidence>
<dbReference type="EMBL" id="FOJN01000011">
    <property type="protein sequence ID" value="SFA57358.1"/>
    <property type="molecule type" value="Genomic_DNA"/>
</dbReference>
<dbReference type="InterPro" id="IPR020103">
    <property type="entry name" value="PsdUridine_synth_cat_dom_sf"/>
</dbReference>
<dbReference type="SUPFAM" id="SSF55120">
    <property type="entry name" value="Pseudouridine synthase"/>
    <property type="match status" value="1"/>
</dbReference>
<evidence type="ECO:0000313" key="6">
    <source>
        <dbReference type="EMBL" id="SFA57358.1"/>
    </source>
</evidence>
<sequence>MPAPLPVRDGLNPTRIRMPDPPASYPTVVTYLKARFPDDADALAAKIDAGEVVDARGTPITATTPLVPRADVWLHRDPPAEPEVPFALPVLHADRDLVVVDKPHFLATTPRGRFVVQSAVVRLRRELGNDELSPAHRLDRLTAGVLVFTARPDVRRAYQEMFAARAVTKVYEAVAPVGDVPSLMRSRIVKTRESLQAREVPGEVNAETRVEIIDTAGDLALYRLRPTTGKTHQLRVHLASAGIPIVGDSLYPVPREVAVDDYRDPLRLLARSIAFDDPITGAPRRFESARTLPPFGPPTDGRSPRG</sequence>
<dbReference type="RefSeq" id="WP_068365745.1">
    <property type="nucleotide sequence ID" value="NZ_FOJN01000011.1"/>
</dbReference>
<evidence type="ECO:0000256" key="2">
    <source>
        <dbReference type="ARBA" id="ARBA00031870"/>
    </source>
</evidence>
<dbReference type="PROSITE" id="PS01129">
    <property type="entry name" value="PSI_RLU"/>
    <property type="match status" value="1"/>
</dbReference>
<evidence type="ECO:0000313" key="7">
    <source>
        <dbReference type="Proteomes" id="UP000182054"/>
    </source>
</evidence>
<dbReference type="GO" id="GO:0000455">
    <property type="term" value="P:enzyme-directed rRNA pseudouridine synthesis"/>
    <property type="evidence" value="ECO:0007669"/>
    <property type="project" value="TreeGrafter"/>
</dbReference>
<dbReference type="PANTHER" id="PTHR21600">
    <property type="entry name" value="MITOCHONDRIAL RNA PSEUDOURIDINE SYNTHASE"/>
    <property type="match status" value="1"/>
</dbReference>